<keyword evidence="1" id="KW-1133">Transmembrane helix</keyword>
<evidence type="ECO:0000313" key="3">
    <source>
        <dbReference type="Proteomes" id="UP001589858"/>
    </source>
</evidence>
<comment type="caution">
    <text evidence="2">The sequence shown here is derived from an EMBL/GenBank/DDBJ whole genome shotgun (WGS) entry which is preliminary data.</text>
</comment>
<keyword evidence="1" id="KW-0472">Membrane</keyword>
<feature type="transmembrane region" description="Helical" evidence="1">
    <location>
        <begin position="95"/>
        <end position="118"/>
    </location>
</feature>
<protein>
    <recommendedName>
        <fullName evidence="4">DUF2946 domain-containing protein</fullName>
    </recommendedName>
</protein>
<keyword evidence="1" id="KW-0812">Transmembrane</keyword>
<organism evidence="2 3">
    <name type="scientific">Novosphingobium clariflavum</name>
    <dbReference type="NCBI Taxonomy" id="2029884"/>
    <lineage>
        <taxon>Bacteria</taxon>
        <taxon>Pseudomonadati</taxon>
        <taxon>Pseudomonadota</taxon>
        <taxon>Alphaproteobacteria</taxon>
        <taxon>Sphingomonadales</taxon>
        <taxon>Sphingomonadaceae</taxon>
        <taxon>Novosphingobium</taxon>
    </lineage>
</organism>
<dbReference type="EMBL" id="JBHLTM010000079">
    <property type="protein sequence ID" value="MFC0686940.1"/>
    <property type="molecule type" value="Genomic_DNA"/>
</dbReference>
<sequence length="132" mass="13655">MGTLRVFFRQYHKQALVFAAIALCLKAFLPTGFMPGQGLRAITIEICHDASGGDGTLQVLVPLKTGGNHVPGKPAKGECPFGALSMASLGGADPVLLALAIAFIVALGFAPLRAVALAPQPYLRPPLRGPPA</sequence>
<evidence type="ECO:0000313" key="2">
    <source>
        <dbReference type="EMBL" id="MFC0686940.1"/>
    </source>
</evidence>
<dbReference type="Proteomes" id="UP001589858">
    <property type="component" value="Unassembled WGS sequence"/>
</dbReference>
<feature type="transmembrane region" description="Helical" evidence="1">
    <location>
        <begin position="15"/>
        <end position="33"/>
    </location>
</feature>
<dbReference type="RefSeq" id="WP_267219281.1">
    <property type="nucleotide sequence ID" value="NZ_JAPCWC010000003.1"/>
</dbReference>
<keyword evidence="3" id="KW-1185">Reference proteome</keyword>
<evidence type="ECO:0000256" key="1">
    <source>
        <dbReference type="SAM" id="Phobius"/>
    </source>
</evidence>
<gene>
    <name evidence="2" type="ORF">ACFFF8_20345</name>
</gene>
<name>A0ABV6SCF7_9SPHN</name>
<reference evidence="2 3" key="1">
    <citation type="submission" date="2024-09" db="EMBL/GenBank/DDBJ databases">
        <authorList>
            <person name="Sun Q."/>
            <person name="Mori K."/>
        </authorList>
    </citation>
    <scope>NUCLEOTIDE SEQUENCE [LARGE SCALE GENOMIC DNA]</scope>
    <source>
        <strain evidence="2 3">CICC 11035S</strain>
    </source>
</reference>
<accession>A0ABV6SCF7</accession>
<proteinExistence type="predicted"/>
<evidence type="ECO:0008006" key="4">
    <source>
        <dbReference type="Google" id="ProtNLM"/>
    </source>
</evidence>